<accession>A0AAV7EQY6</accession>
<sequence>MGTVDFISLDAVEASDMVEKSDGPLTSNSESGEINDQANTSEEISVIENLGQPEGHGGTENSPKFQSMELDKDVVKGKSVLQENCGVVESVEIIEKTGDKKAVENGSFTTLDDGSGRSSVVETYISGRKRARSTSFEQQPSVCVIYSSLSKNSKKKLEELMQRWSQWHAVYDSVSTGSSSEPLESGEEIYFPAIHVGVEKSNTVSFWVDKQARPNESTEIVTLDNDSVPMYDRGYGLGLNSGDRSTQHDSKGIEVVEASRCFNCGSYNHSLKECPKPRDNVAVNNARKQHNLKRNPTLGPRCPTRYYQNSPGGKFDGLKPGVLGAETRQCLGIGENDPPPWLNRMREIGYPPGYIDTEVEDEPSGIIIYGDDEPKTECEDGEIVETAEPGSEEKKMIVAFPGVNAPIPENADERLWARSPSILGHYRSQSHSNSRSYGEQKWSRDYRDEAPPGVDTWPRHGDYDSVGSSDYMNSRNNPVSRDAALGRSRSDRGWRSPSALESPTGQGSSYYSSSHLSSNFPKHPVPDLDRWVPENKHNSGSDSSSQRRDRHEHRHHHWR</sequence>
<comment type="similarity">
    <text evidence="2">Belongs to the ZCCHC8 family.</text>
</comment>
<dbReference type="GO" id="GO:0071013">
    <property type="term" value="C:catalytic step 2 spliceosome"/>
    <property type="evidence" value="ECO:0007669"/>
    <property type="project" value="TreeGrafter"/>
</dbReference>
<dbReference type="InterPro" id="IPR001878">
    <property type="entry name" value="Znf_CCHC"/>
</dbReference>
<feature type="domain" description="CCHC-type" evidence="9">
    <location>
        <begin position="260"/>
        <end position="276"/>
    </location>
</feature>
<reference evidence="10 11" key="1">
    <citation type="submission" date="2021-07" db="EMBL/GenBank/DDBJ databases">
        <title>The Aristolochia fimbriata genome: insights into angiosperm evolution, floral development and chemical biosynthesis.</title>
        <authorList>
            <person name="Jiao Y."/>
        </authorList>
    </citation>
    <scope>NUCLEOTIDE SEQUENCE [LARGE SCALE GENOMIC DNA]</scope>
    <source>
        <strain evidence="10">IBCAS-2021</strain>
        <tissue evidence="10">Leaf</tissue>
    </source>
</reference>
<feature type="compositionally biased region" description="Polar residues" evidence="8">
    <location>
        <begin position="466"/>
        <end position="479"/>
    </location>
</feature>
<dbReference type="Pfam" id="PF04046">
    <property type="entry name" value="PSP"/>
    <property type="match status" value="1"/>
</dbReference>
<evidence type="ECO:0000256" key="2">
    <source>
        <dbReference type="ARBA" id="ARBA00007497"/>
    </source>
</evidence>
<dbReference type="PANTHER" id="PTHR13316">
    <property type="entry name" value="ZINC FINGER, CCHC DOMAIN CONTAINING 8"/>
    <property type="match status" value="1"/>
</dbReference>
<feature type="compositionally biased region" description="Basic residues" evidence="8">
    <location>
        <begin position="550"/>
        <end position="559"/>
    </location>
</feature>
<dbReference type="SMART" id="SM00581">
    <property type="entry name" value="PSP"/>
    <property type="match status" value="1"/>
</dbReference>
<proteinExistence type="inferred from homology"/>
<evidence type="ECO:0000256" key="3">
    <source>
        <dbReference type="ARBA" id="ARBA00022723"/>
    </source>
</evidence>
<dbReference type="GO" id="GO:0003723">
    <property type="term" value="F:RNA binding"/>
    <property type="evidence" value="ECO:0007669"/>
    <property type="project" value="TreeGrafter"/>
</dbReference>
<dbReference type="InterPro" id="IPR006568">
    <property type="entry name" value="PSP_pro-rich"/>
</dbReference>
<evidence type="ECO:0000256" key="4">
    <source>
        <dbReference type="ARBA" id="ARBA00022771"/>
    </source>
</evidence>
<organism evidence="10 11">
    <name type="scientific">Aristolochia fimbriata</name>
    <name type="common">White veined hardy Dutchman's pipe vine</name>
    <dbReference type="NCBI Taxonomy" id="158543"/>
    <lineage>
        <taxon>Eukaryota</taxon>
        <taxon>Viridiplantae</taxon>
        <taxon>Streptophyta</taxon>
        <taxon>Embryophyta</taxon>
        <taxon>Tracheophyta</taxon>
        <taxon>Spermatophyta</taxon>
        <taxon>Magnoliopsida</taxon>
        <taxon>Magnoliidae</taxon>
        <taxon>Piperales</taxon>
        <taxon>Aristolochiaceae</taxon>
        <taxon>Aristolochia</taxon>
    </lineage>
</organism>
<evidence type="ECO:0000256" key="8">
    <source>
        <dbReference type="SAM" id="MobiDB-lite"/>
    </source>
</evidence>
<evidence type="ECO:0000256" key="6">
    <source>
        <dbReference type="ARBA" id="ARBA00023242"/>
    </source>
</evidence>
<name>A0AAV7EQY6_ARIFI</name>
<dbReference type="PROSITE" id="PS50158">
    <property type="entry name" value="ZF_CCHC"/>
    <property type="match status" value="1"/>
</dbReference>
<dbReference type="AlphaFoldDB" id="A0AAV7EQY6"/>
<comment type="caution">
    <text evidence="10">The sequence shown here is derived from an EMBL/GenBank/DDBJ whole genome shotgun (WGS) entry which is preliminary data.</text>
</comment>
<feature type="region of interest" description="Disordered" evidence="8">
    <location>
        <begin position="425"/>
        <end position="559"/>
    </location>
</feature>
<protein>
    <recommendedName>
        <fullName evidence="9">CCHC-type domain-containing protein</fullName>
    </recommendedName>
</protein>
<feature type="compositionally biased region" description="Polar residues" evidence="8">
    <location>
        <begin position="24"/>
        <end position="43"/>
    </location>
</feature>
<dbReference type="Pfam" id="PF00098">
    <property type="entry name" value="zf-CCHC"/>
    <property type="match status" value="1"/>
</dbReference>
<dbReference type="InterPro" id="IPR036875">
    <property type="entry name" value="Znf_CCHC_sf"/>
</dbReference>
<evidence type="ECO:0000313" key="11">
    <source>
        <dbReference type="Proteomes" id="UP000825729"/>
    </source>
</evidence>
<dbReference type="PANTHER" id="PTHR13316:SF0">
    <property type="entry name" value="ZINC FINGER CCHC DOMAIN-CONTAINING PROTEIN 8"/>
    <property type="match status" value="1"/>
</dbReference>
<evidence type="ECO:0000313" key="10">
    <source>
        <dbReference type="EMBL" id="KAG9450062.1"/>
    </source>
</evidence>
<keyword evidence="4 7" id="KW-0863">Zinc-finger</keyword>
<dbReference type="GO" id="GO:0008270">
    <property type="term" value="F:zinc ion binding"/>
    <property type="evidence" value="ECO:0007669"/>
    <property type="project" value="UniProtKB-KW"/>
</dbReference>
<evidence type="ECO:0000256" key="1">
    <source>
        <dbReference type="ARBA" id="ARBA00004642"/>
    </source>
</evidence>
<feature type="compositionally biased region" description="Basic and acidic residues" evidence="8">
    <location>
        <begin position="524"/>
        <end position="549"/>
    </location>
</feature>
<evidence type="ECO:0000256" key="7">
    <source>
        <dbReference type="PROSITE-ProRule" id="PRU00047"/>
    </source>
</evidence>
<feature type="compositionally biased region" description="Polar residues" evidence="8">
    <location>
        <begin position="427"/>
        <end position="437"/>
    </location>
</feature>
<dbReference type="GO" id="GO:0005654">
    <property type="term" value="C:nucleoplasm"/>
    <property type="evidence" value="ECO:0007669"/>
    <property type="project" value="UniProtKB-SubCell"/>
</dbReference>
<evidence type="ECO:0000259" key="9">
    <source>
        <dbReference type="PROSITE" id="PS50158"/>
    </source>
</evidence>
<keyword evidence="5" id="KW-0862">Zinc</keyword>
<feature type="compositionally biased region" description="Basic and acidic residues" evidence="8">
    <location>
        <begin position="441"/>
        <end position="450"/>
    </location>
</feature>
<keyword evidence="3" id="KW-0479">Metal-binding</keyword>
<feature type="region of interest" description="Disordered" evidence="8">
    <location>
        <begin position="15"/>
        <end position="66"/>
    </location>
</feature>
<gene>
    <name evidence="10" type="ORF">H6P81_010027</name>
</gene>
<dbReference type="Proteomes" id="UP000825729">
    <property type="component" value="Unassembled WGS sequence"/>
</dbReference>
<dbReference type="EMBL" id="JAINDJ010000004">
    <property type="protein sequence ID" value="KAG9450062.1"/>
    <property type="molecule type" value="Genomic_DNA"/>
</dbReference>
<keyword evidence="6" id="KW-0539">Nucleus</keyword>
<dbReference type="SUPFAM" id="SSF57756">
    <property type="entry name" value="Retrovirus zinc finger-like domains"/>
    <property type="match status" value="1"/>
</dbReference>
<comment type="subcellular location">
    <subcellularLocation>
        <location evidence="1">Nucleus</location>
        <location evidence="1">Nucleoplasm</location>
    </subcellularLocation>
</comment>
<keyword evidence="11" id="KW-1185">Reference proteome</keyword>
<dbReference type="InterPro" id="IPR052115">
    <property type="entry name" value="NEXT_complex_subunit_ZCCHC8"/>
</dbReference>
<evidence type="ECO:0000256" key="5">
    <source>
        <dbReference type="ARBA" id="ARBA00022833"/>
    </source>
</evidence>
<feature type="compositionally biased region" description="Low complexity" evidence="8">
    <location>
        <begin position="508"/>
        <end position="518"/>
    </location>
</feature>